<reference evidence="2 3" key="1">
    <citation type="submission" date="2020-08" db="EMBL/GenBank/DDBJ databases">
        <title>Sphingobacterium sp. DN04309 isolated from aquaculture water.</title>
        <authorList>
            <person name="Zhang M."/>
        </authorList>
    </citation>
    <scope>NUCLEOTIDE SEQUENCE [LARGE SCALE GENOMIC DNA]</scope>
    <source>
        <strain evidence="2 3">DN04309</strain>
    </source>
</reference>
<feature type="transmembrane region" description="Helical" evidence="1">
    <location>
        <begin position="172"/>
        <end position="191"/>
    </location>
</feature>
<dbReference type="Proteomes" id="UP000651271">
    <property type="component" value="Unassembled WGS sequence"/>
</dbReference>
<name>A0ABR7YG78_9SPHI</name>
<feature type="transmembrane region" description="Helical" evidence="1">
    <location>
        <begin position="241"/>
        <end position="263"/>
    </location>
</feature>
<evidence type="ECO:0008006" key="4">
    <source>
        <dbReference type="Google" id="ProtNLM"/>
    </source>
</evidence>
<comment type="caution">
    <text evidence="2">The sequence shown here is derived from an EMBL/GenBank/DDBJ whole genome shotgun (WGS) entry which is preliminary data.</text>
</comment>
<protein>
    <recommendedName>
        <fullName evidence="4">ABC transporter permease</fullName>
    </recommendedName>
</protein>
<dbReference type="RefSeq" id="WP_190302478.1">
    <property type="nucleotide sequence ID" value="NZ_JACOIJ010000023.1"/>
</dbReference>
<accession>A0ABR7YG78</accession>
<feature type="transmembrane region" description="Helical" evidence="1">
    <location>
        <begin position="106"/>
        <end position="128"/>
    </location>
</feature>
<keyword evidence="1" id="KW-0472">Membrane</keyword>
<feature type="transmembrane region" description="Helical" evidence="1">
    <location>
        <begin position="62"/>
        <end position="83"/>
    </location>
</feature>
<dbReference type="EMBL" id="JACOIJ010000023">
    <property type="protein sequence ID" value="MBD1430228.1"/>
    <property type="molecule type" value="Genomic_DNA"/>
</dbReference>
<gene>
    <name evidence="2" type="ORF">H8B04_11735</name>
</gene>
<proteinExistence type="predicted"/>
<keyword evidence="3" id="KW-1185">Reference proteome</keyword>
<keyword evidence="1" id="KW-0812">Transmembrane</keyword>
<evidence type="ECO:0000256" key="1">
    <source>
        <dbReference type="SAM" id="Phobius"/>
    </source>
</evidence>
<keyword evidence="1" id="KW-1133">Transmembrane helix</keyword>
<sequence>MNNTFDFNRFKLLVGRQWQSYKKEYFLIVGVLLAIILYFYGNEFYKVFKVGDMDIYNNDFRFRIPLFIIFGLLYISLTASSYFKNYGKSNAAIAEILVPASKFEKFLAGIFYTTGLGFVTYLLLFHIVDFGFMNYVRSFTTSTTTYVENGKEIVRDNLPYLHKIIYIDPVKYFVFLPFTINALFLLGSIYFKNKHFIKTIVSVAVYAGLCFFLIYSIYRLFFLGHMQLEENDYIDNKKLMLFLFAVLGWTITIILWAITYVRLKEKEA</sequence>
<feature type="transmembrane region" description="Helical" evidence="1">
    <location>
        <begin position="25"/>
        <end position="42"/>
    </location>
</feature>
<feature type="transmembrane region" description="Helical" evidence="1">
    <location>
        <begin position="203"/>
        <end position="221"/>
    </location>
</feature>
<evidence type="ECO:0000313" key="3">
    <source>
        <dbReference type="Proteomes" id="UP000651271"/>
    </source>
</evidence>
<evidence type="ECO:0000313" key="2">
    <source>
        <dbReference type="EMBL" id="MBD1430228.1"/>
    </source>
</evidence>
<organism evidence="2 3">
    <name type="scientific">Sphingobacterium litopenaei</name>
    <dbReference type="NCBI Taxonomy" id="2763500"/>
    <lineage>
        <taxon>Bacteria</taxon>
        <taxon>Pseudomonadati</taxon>
        <taxon>Bacteroidota</taxon>
        <taxon>Sphingobacteriia</taxon>
        <taxon>Sphingobacteriales</taxon>
        <taxon>Sphingobacteriaceae</taxon>
        <taxon>Sphingobacterium</taxon>
    </lineage>
</organism>